<reference evidence="3 4" key="1">
    <citation type="submission" date="2024-01" db="EMBL/GenBank/DDBJ databases">
        <title>Genome assemblies of Stephania.</title>
        <authorList>
            <person name="Yang L."/>
        </authorList>
    </citation>
    <scope>NUCLEOTIDE SEQUENCE [LARGE SCALE GENOMIC DNA]</scope>
    <source>
        <strain evidence="3">YNDBR</strain>
        <tissue evidence="3">Leaf</tissue>
    </source>
</reference>
<dbReference type="Gene3D" id="3.20.20.70">
    <property type="entry name" value="Aldolase class I"/>
    <property type="match status" value="1"/>
</dbReference>
<evidence type="ECO:0000256" key="1">
    <source>
        <dbReference type="ARBA" id="ARBA00005502"/>
    </source>
</evidence>
<dbReference type="SUPFAM" id="SSF51412">
    <property type="entry name" value="Inosine monophosphate dehydrogenase (IMPDH)"/>
    <property type="match status" value="1"/>
</dbReference>
<evidence type="ECO:0000259" key="2">
    <source>
        <dbReference type="Pfam" id="PF00478"/>
    </source>
</evidence>
<dbReference type="GO" id="GO:0006183">
    <property type="term" value="P:GTP biosynthetic process"/>
    <property type="evidence" value="ECO:0007669"/>
    <property type="project" value="TreeGrafter"/>
</dbReference>
<dbReference type="InterPro" id="IPR001093">
    <property type="entry name" value="IMP_DH_GMPRt"/>
</dbReference>
<dbReference type="Proteomes" id="UP001420932">
    <property type="component" value="Unassembled WGS sequence"/>
</dbReference>
<gene>
    <name evidence="3" type="ORF">Syun_023455</name>
</gene>
<keyword evidence="4" id="KW-1185">Reference proteome</keyword>
<dbReference type="EMBL" id="JBBNAF010000010">
    <property type="protein sequence ID" value="KAK9107444.1"/>
    <property type="molecule type" value="Genomic_DNA"/>
</dbReference>
<name>A0AAP0I3T4_9MAGN</name>
<comment type="similarity">
    <text evidence="1">Belongs to the IMPDH/GMPR family.</text>
</comment>
<organism evidence="3 4">
    <name type="scientific">Stephania yunnanensis</name>
    <dbReference type="NCBI Taxonomy" id="152371"/>
    <lineage>
        <taxon>Eukaryota</taxon>
        <taxon>Viridiplantae</taxon>
        <taxon>Streptophyta</taxon>
        <taxon>Embryophyta</taxon>
        <taxon>Tracheophyta</taxon>
        <taxon>Spermatophyta</taxon>
        <taxon>Magnoliopsida</taxon>
        <taxon>Ranunculales</taxon>
        <taxon>Menispermaceae</taxon>
        <taxon>Menispermoideae</taxon>
        <taxon>Cissampelideae</taxon>
        <taxon>Stephania</taxon>
    </lineage>
</organism>
<dbReference type="PANTHER" id="PTHR11911:SF111">
    <property type="entry name" value="INOSINE-5'-MONOPHOSPHATE DEHYDROGENASE"/>
    <property type="match status" value="1"/>
</dbReference>
<dbReference type="GO" id="GO:0003938">
    <property type="term" value="F:IMP dehydrogenase activity"/>
    <property type="evidence" value="ECO:0007669"/>
    <property type="project" value="InterPro"/>
</dbReference>
<evidence type="ECO:0000313" key="4">
    <source>
        <dbReference type="Proteomes" id="UP001420932"/>
    </source>
</evidence>
<dbReference type="PANTHER" id="PTHR11911">
    <property type="entry name" value="INOSINE-5-MONOPHOSPHATE DEHYDROGENASE RELATED"/>
    <property type="match status" value="1"/>
</dbReference>
<proteinExistence type="inferred from homology"/>
<sequence>MDTVSESSMAVSMAALGGIAIVHYNNTTSDQYSIIRSAKSRSIPFASDPIVKSPYSFIDSSDDFASSPCVFVTRNGDSNSELLELVSSFLARNAVDWAPLVSGEDGEVVDVFSAEDVERIQGFLKLGLPSLGADGDFMVGTAMGTREEDKERLEHLVRVGGNVVVYNRLFLAIVKYLLGANFTFRLASLEEPLVKLRRKTTEAVFARRLLLRLYRLKQKHHRYQQMDTFLGEKIN</sequence>
<dbReference type="InterPro" id="IPR005990">
    <property type="entry name" value="IMP_DH"/>
</dbReference>
<comment type="caution">
    <text evidence="3">The sequence shown here is derived from an EMBL/GenBank/DDBJ whole genome shotgun (WGS) entry which is preliminary data.</text>
</comment>
<accession>A0AAP0I3T4</accession>
<dbReference type="Pfam" id="PF00478">
    <property type="entry name" value="IMPDH"/>
    <property type="match status" value="1"/>
</dbReference>
<dbReference type="InterPro" id="IPR013785">
    <property type="entry name" value="Aldolase_TIM"/>
</dbReference>
<dbReference type="AlphaFoldDB" id="A0AAP0I3T4"/>
<evidence type="ECO:0000313" key="3">
    <source>
        <dbReference type="EMBL" id="KAK9107444.1"/>
    </source>
</evidence>
<dbReference type="GO" id="GO:0005737">
    <property type="term" value="C:cytoplasm"/>
    <property type="evidence" value="ECO:0007669"/>
    <property type="project" value="TreeGrafter"/>
</dbReference>
<protein>
    <recommendedName>
        <fullName evidence="2">IMP dehydrogenase/GMP reductase domain-containing protein</fullName>
    </recommendedName>
</protein>
<feature type="domain" description="IMP dehydrogenase/GMP reductase" evidence="2">
    <location>
        <begin position="1"/>
        <end position="165"/>
    </location>
</feature>